<organism evidence="1 2">
    <name type="scientific">Smallanthus sonchifolius</name>
    <dbReference type="NCBI Taxonomy" id="185202"/>
    <lineage>
        <taxon>Eukaryota</taxon>
        <taxon>Viridiplantae</taxon>
        <taxon>Streptophyta</taxon>
        <taxon>Embryophyta</taxon>
        <taxon>Tracheophyta</taxon>
        <taxon>Spermatophyta</taxon>
        <taxon>Magnoliopsida</taxon>
        <taxon>eudicotyledons</taxon>
        <taxon>Gunneridae</taxon>
        <taxon>Pentapetalae</taxon>
        <taxon>asterids</taxon>
        <taxon>campanulids</taxon>
        <taxon>Asterales</taxon>
        <taxon>Asteraceae</taxon>
        <taxon>Asteroideae</taxon>
        <taxon>Heliantheae alliance</taxon>
        <taxon>Millerieae</taxon>
        <taxon>Smallanthus</taxon>
    </lineage>
</organism>
<keyword evidence="2" id="KW-1185">Reference proteome</keyword>
<accession>A0ACB9EXQ4</accession>
<proteinExistence type="predicted"/>
<sequence>MCGVAESFHYDEKELETEEGFRGMYDRWRDHHSIDLNNQERFNVFRSNVKRIHESNKMEKPYKLKVNEFADMTNMEFVNNFANSKISHFQALRGPPGSIDGDPFADFIYQNATNLPPKVDWREKNAVTDVKGQGGCDDFILQEIGKDVVQLDGRQNVPPNDEEALMKAVAHQPVSTSIQLTGHGLQFYSEGVYTGDCGTEPNHGVGIVGYGESPEGIKFWTVKNSWGPGWGEKGYIHLQRGVKKEGLCGVAMHSSIPLMNDPKAPKDDPNAPKDPKLRSTQKMQGIRVQGLIKKFVHVKESEHNGGCLSANEIHKGTLYLKAMCGIAESFHYQEKELETEEGFRGMYDRWRDHHSIDFQNDERFNVFRSNVKRIHESNKMDKPYKLKVNEFADLTNLEFINTYGNSRISHFQSLRGPPGSIDGDPFANFIYQNATNLPPKVDWREKNAVTDIKGQGGCDVVKLDGRQNLLQNDEDALMKAVAHQPVSASIQLSGHGLQFYSEGVYTGDCGTEPNHGVGIVGYGDSPEGIKYWTIKNSWGPGWGEKGYIHIQRGVKKEGLCGIAMFSSIPLMNDHKAPKDPIPPKDPNAPKDDPNAPKDPKLRSNQRVQAIRTKLLEL</sequence>
<reference evidence="1 2" key="2">
    <citation type="journal article" date="2022" name="Mol. Ecol. Resour.">
        <title>The genomes of chicory, endive, great burdock and yacon provide insights into Asteraceae paleo-polyploidization history and plant inulin production.</title>
        <authorList>
            <person name="Fan W."/>
            <person name="Wang S."/>
            <person name="Wang H."/>
            <person name="Wang A."/>
            <person name="Jiang F."/>
            <person name="Liu H."/>
            <person name="Zhao H."/>
            <person name="Xu D."/>
            <person name="Zhang Y."/>
        </authorList>
    </citation>
    <scope>NUCLEOTIDE SEQUENCE [LARGE SCALE GENOMIC DNA]</scope>
    <source>
        <strain evidence="2">cv. Yunnan</strain>
        <tissue evidence="1">Leaves</tissue>
    </source>
</reference>
<reference evidence="2" key="1">
    <citation type="journal article" date="2022" name="Mol. Ecol. Resour.">
        <title>The genomes of chicory, endive, great burdock and yacon provide insights into Asteraceae palaeo-polyploidization history and plant inulin production.</title>
        <authorList>
            <person name="Fan W."/>
            <person name="Wang S."/>
            <person name="Wang H."/>
            <person name="Wang A."/>
            <person name="Jiang F."/>
            <person name="Liu H."/>
            <person name="Zhao H."/>
            <person name="Xu D."/>
            <person name="Zhang Y."/>
        </authorList>
    </citation>
    <scope>NUCLEOTIDE SEQUENCE [LARGE SCALE GENOMIC DNA]</scope>
    <source>
        <strain evidence="2">cv. Yunnan</strain>
    </source>
</reference>
<protein>
    <submittedName>
        <fullName evidence="1">Uncharacterized protein</fullName>
    </submittedName>
</protein>
<gene>
    <name evidence="1" type="ORF">L1987_53649</name>
</gene>
<evidence type="ECO:0000313" key="2">
    <source>
        <dbReference type="Proteomes" id="UP001056120"/>
    </source>
</evidence>
<comment type="caution">
    <text evidence="1">The sequence shown here is derived from an EMBL/GenBank/DDBJ whole genome shotgun (WGS) entry which is preliminary data.</text>
</comment>
<name>A0ACB9EXQ4_9ASTR</name>
<dbReference type="EMBL" id="CM042034">
    <property type="protein sequence ID" value="KAI3763197.1"/>
    <property type="molecule type" value="Genomic_DNA"/>
</dbReference>
<evidence type="ECO:0000313" key="1">
    <source>
        <dbReference type="EMBL" id="KAI3763197.1"/>
    </source>
</evidence>
<dbReference type="Proteomes" id="UP001056120">
    <property type="component" value="Linkage Group LG17"/>
</dbReference>